<feature type="region of interest" description="Disordered" evidence="3">
    <location>
        <begin position="1"/>
        <end position="27"/>
    </location>
</feature>
<dbReference type="SUPFAM" id="SSF52540">
    <property type="entry name" value="P-loop containing nucleoside triphosphate hydrolases"/>
    <property type="match status" value="1"/>
</dbReference>
<dbReference type="VEuPathDB" id="FungiDB:FVEG_07658"/>
<keyword evidence="7" id="KW-1185">Reference proteome</keyword>
<feature type="repeat" description="ANK" evidence="2">
    <location>
        <begin position="962"/>
        <end position="994"/>
    </location>
</feature>
<evidence type="ECO:0000313" key="7">
    <source>
        <dbReference type="Proteomes" id="UP000009096"/>
    </source>
</evidence>
<dbReference type="Pfam" id="PF00023">
    <property type="entry name" value="Ank"/>
    <property type="match status" value="1"/>
</dbReference>
<dbReference type="InterPro" id="IPR027417">
    <property type="entry name" value="P-loop_NTPase"/>
</dbReference>
<dbReference type="Pfam" id="PF12796">
    <property type="entry name" value="Ank_2"/>
    <property type="match status" value="3"/>
</dbReference>
<dbReference type="PANTHER" id="PTHR46082">
    <property type="entry name" value="ATP/GTP-BINDING PROTEIN-RELATED"/>
    <property type="match status" value="1"/>
</dbReference>
<dbReference type="eggNOG" id="KOG4177">
    <property type="taxonomic scope" value="Eukaryota"/>
</dbReference>
<dbReference type="PROSITE" id="PS50088">
    <property type="entry name" value="ANK_REPEAT"/>
    <property type="match status" value="8"/>
</dbReference>
<dbReference type="RefSeq" id="XP_018753782.1">
    <property type="nucleotide sequence ID" value="XM_018896334.1"/>
</dbReference>
<dbReference type="SUPFAM" id="SSF53167">
    <property type="entry name" value="Purine and uridine phosphorylases"/>
    <property type="match status" value="1"/>
</dbReference>
<keyword evidence="1" id="KW-0677">Repeat</keyword>
<name>W7M9C4_GIBM7</name>
<evidence type="ECO:0000259" key="4">
    <source>
        <dbReference type="Pfam" id="PF01048"/>
    </source>
</evidence>
<feature type="repeat" description="ANK" evidence="2">
    <location>
        <begin position="1229"/>
        <end position="1262"/>
    </location>
</feature>
<keyword evidence="2" id="KW-0040">ANK repeat</keyword>
<evidence type="ECO:0000256" key="1">
    <source>
        <dbReference type="ARBA" id="ARBA00022737"/>
    </source>
</evidence>
<dbReference type="Proteomes" id="UP000009096">
    <property type="component" value="Chromosome 8"/>
</dbReference>
<organism evidence="6 7">
    <name type="scientific">Gibberella moniliformis (strain M3125 / FGSC 7600)</name>
    <name type="common">Maize ear and stalk rot fungus</name>
    <name type="synonym">Fusarium verticillioides</name>
    <dbReference type="NCBI Taxonomy" id="334819"/>
    <lineage>
        <taxon>Eukaryota</taxon>
        <taxon>Fungi</taxon>
        <taxon>Dikarya</taxon>
        <taxon>Ascomycota</taxon>
        <taxon>Pezizomycotina</taxon>
        <taxon>Sordariomycetes</taxon>
        <taxon>Hypocreomycetidae</taxon>
        <taxon>Hypocreales</taxon>
        <taxon>Nectriaceae</taxon>
        <taxon>Fusarium</taxon>
        <taxon>Fusarium fujikuroi species complex</taxon>
    </lineage>
</organism>
<dbReference type="EMBL" id="DS022250">
    <property type="protein sequence ID" value="EWG47591.1"/>
    <property type="molecule type" value="Genomic_DNA"/>
</dbReference>
<dbReference type="GeneID" id="30065440"/>
<evidence type="ECO:0000259" key="5">
    <source>
        <dbReference type="Pfam" id="PF24883"/>
    </source>
</evidence>
<dbReference type="Gene3D" id="3.40.50.300">
    <property type="entry name" value="P-loop containing nucleotide triphosphate hydrolases"/>
    <property type="match status" value="1"/>
</dbReference>
<dbReference type="InterPro" id="IPR036770">
    <property type="entry name" value="Ankyrin_rpt-contain_sf"/>
</dbReference>
<dbReference type="Pfam" id="PF24883">
    <property type="entry name" value="NPHP3_N"/>
    <property type="match status" value="1"/>
</dbReference>
<dbReference type="PANTHER" id="PTHR46082:SF11">
    <property type="entry name" value="AAA+ ATPASE DOMAIN-CONTAINING PROTEIN-RELATED"/>
    <property type="match status" value="1"/>
</dbReference>
<accession>W7M9C4</accession>
<dbReference type="InterPro" id="IPR056884">
    <property type="entry name" value="NPHP3-like_N"/>
</dbReference>
<feature type="repeat" description="ANK" evidence="2">
    <location>
        <begin position="1125"/>
        <end position="1157"/>
    </location>
</feature>
<dbReference type="InterPro" id="IPR002110">
    <property type="entry name" value="Ankyrin_rpt"/>
</dbReference>
<feature type="repeat" description="ANK" evidence="2">
    <location>
        <begin position="1060"/>
        <end position="1090"/>
    </location>
</feature>
<dbReference type="InterPro" id="IPR000845">
    <property type="entry name" value="Nucleoside_phosphorylase_d"/>
</dbReference>
<feature type="repeat" description="ANK" evidence="2">
    <location>
        <begin position="1091"/>
        <end position="1124"/>
    </location>
</feature>
<feature type="domain" description="Nucleoside phosphorylase" evidence="4">
    <location>
        <begin position="39"/>
        <end position="304"/>
    </location>
</feature>
<dbReference type="Gene3D" id="3.40.50.1580">
    <property type="entry name" value="Nucleoside phosphorylase domain"/>
    <property type="match status" value="1"/>
</dbReference>
<gene>
    <name evidence="6" type="ORF">FVEG_07658</name>
</gene>
<evidence type="ECO:0000256" key="2">
    <source>
        <dbReference type="PROSITE-ProRule" id="PRU00023"/>
    </source>
</evidence>
<dbReference type="PRINTS" id="PR01415">
    <property type="entry name" value="ANKYRIN"/>
</dbReference>
<dbReference type="InterPro" id="IPR035994">
    <property type="entry name" value="Nucleoside_phosphorylase_sf"/>
</dbReference>
<dbReference type="GO" id="GO:0003824">
    <property type="term" value="F:catalytic activity"/>
    <property type="evidence" value="ECO:0007669"/>
    <property type="project" value="InterPro"/>
</dbReference>
<dbReference type="PROSITE" id="PS50297">
    <property type="entry name" value="ANK_REP_REGION"/>
    <property type="match status" value="4"/>
</dbReference>
<reference evidence="6 7" key="1">
    <citation type="journal article" date="2010" name="Nature">
        <title>Comparative genomics reveals mobile pathogenicity chromosomes in Fusarium.</title>
        <authorList>
            <person name="Ma L.J."/>
            <person name="van der Does H.C."/>
            <person name="Borkovich K.A."/>
            <person name="Coleman J.J."/>
            <person name="Daboussi M.J."/>
            <person name="Di Pietro A."/>
            <person name="Dufresne M."/>
            <person name="Freitag M."/>
            <person name="Grabherr M."/>
            <person name="Henrissat B."/>
            <person name="Houterman P.M."/>
            <person name="Kang S."/>
            <person name="Shim W.B."/>
            <person name="Woloshuk C."/>
            <person name="Xie X."/>
            <person name="Xu J.R."/>
            <person name="Antoniw J."/>
            <person name="Baker S.E."/>
            <person name="Bluhm B.H."/>
            <person name="Breakspear A."/>
            <person name="Brown D.W."/>
            <person name="Butchko R.A."/>
            <person name="Chapman S."/>
            <person name="Coulson R."/>
            <person name="Coutinho P.M."/>
            <person name="Danchin E.G."/>
            <person name="Diener A."/>
            <person name="Gale L.R."/>
            <person name="Gardiner D.M."/>
            <person name="Goff S."/>
            <person name="Hammond-Kosack K.E."/>
            <person name="Hilburn K."/>
            <person name="Hua-Van A."/>
            <person name="Jonkers W."/>
            <person name="Kazan K."/>
            <person name="Kodira C.D."/>
            <person name="Koehrsen M."/>
            <person name="Kumar L."/>
            <person name="Lee Y.H."/>
            <person name="Li L."/>
            <person name="Manners J.M."/>
            <person name="Miranda-Saavedra D."/>
            <person name="Mukherjee M."/>
            <person name="Park G."/>
            <person name="Park J."/>
            <person name="Park S.Y."/>
            <person name="Proctor R.H."/>
            <person name="Regev A."/>
            <person name="Ruiz-Roldan M.C."/>
            <person name="Sain D."/>
            <person name="Sakthikumar S."/>
            <person name="Sykes S."/>
            <person name="Schwartz D.C."/>
            <person name="Turgeon B.G."/>
            <person name="Wapinski I."/>
            <person name="Yoder O."/>
            <person name="Young S."/>
            <person name="Zeng Q."/>
            <person name="Zhou S."/>
            <person name="Galagan J."/>
            <person name="Cuomo C.A."/>
            <person name="Kistler H.C."/>
            <person name="Rep M."/>
        </authorList>
    </citation>
    <scope>NUCLEOTIDE SEQUENCE [LARGE SCALE GENOMIC DNA]</scope>
    <source>
        <strain evidence="7">M3125 / FGSC 7600</strain>
    </source>
</reference>
<dbReference type="GO" id="GO:0009116">
    <property type="term" value="P:nucleoside metabolic process"/>
    <property type="evidence" value="ECO:0007669"/>
    <property type="project" value="InterPro"/>
</dbReference>
<feature type="compositionally biased region" description="Basic and acidic residues" evidence="3">
    <location>
        <begin position="1"/>
        <end position="11"/>
    </location>
</feature>
<feature type="repeat" description="ANK" evidence="2">
    <location>
        <begin position="1027"/>
        <end position="1059"/>
    </location>
</feature>
<dbReference type="OrthoDB" id="194358at2759"/>
<dbReference type="SMART" id="SM00248">
    <property type="entry name" value="ANK"/>
    <property type="match status" value="13"/>
</dbReference>
<dbReference type="SUPFAM" id="SSF48403">
    <property type="entry name" value="Ankyrin repeat"/>
    <property type="match status" value="1"/>
</dbReference>
<sequence>MERRRLSHSDDGALPYHAKRRKTGIQQMEDESIRERYTVAWICALHIEMAAARAMLDEEHSEYPQQGNDTNSYVLGSIRNHNVVIACLPDAQYGLNNAASVLSNMRRTFPNIEIGLMVGIGGGVPLKADIRLGDIVVGVRVMQYDMGKTLNGGFQRTAVPKIPDSTIRTVISNLRSKHELSGSRVPSILREKMGSYAAYSRPTEPDRLFQKSYPHPSSFLSCDQCDSSKLETRKNRSSADPSIYYGGIGSANTVMKDSIVRDEVARELDVLCFEMEAAGLMDIMPCLPIRGICDYSDSHKSKEWQRYAAAAAAAYSYEFLELWRGEYQASYAGYHQSNSEHTIISGGHEDILKSLDFEQIDARKLTIKAAHSKTCHWFLKHPDYLSWTDPQETPQHRGFLWIRGKPGAGKSTIMKFIYLKWKKKDRKNQSLTASFFFNARGELLEKTVSGMYRSLLLQMFHGFPDLESVLDDPDLLPRNQSGCPPLNVLKDVLRAAVSKLGQRSFRCFIDALDECDEQQVMDLVEYFEDLAEQCTENNINLRICFSSRHYPYIDIKYGIRIILEEEIGHGSDLENYIKSNLRIKDKTLLAELQEKMLQKAAGVFLWVVLVVDIMNKENCRGRLAVRRRLEQIPSGLSDLFKDLLKRDNNNMEELQLSVLWILLSQRPLKPDEYYHAIWSGLYLKGLADFDMPEVDTEDSEDCFARCVISSSKGLAEITKVKEPRVQFIHESVRDFLIKDKGLQGLWPELGPDWEGVGHDRLKMCCYSYFEFVLKSGQLELEDRHALEPTVAREAKPYPFLQYASQFVLHHSDLSANTADQQTFLESFRTSAWKAVVNGFETFRVRRYRPAAGLLYILADRGHSSLIRTRLESDANIYVSSEKDRYVYPLIAAMAKGDKASVLALLRLPSALYEGMDITEGLLPDIDAGGALRTPLSWACENGHFGIARILVERDNQPINDVAAYSPLMLASKNGHIDIVRWLISHGAGVKEIYKRESAIWLASCNGYAEVVEILLDAGEDSNRRGVSGAPILLAAAEKGHEKVVKLLLERGADVNAKGLWKKTPLHYAAGKVNVVKLLLSRGADVDAKDRWEMTPLHYAAEKGGSRAAMEALLTYGAKIDARNQWGQPPLFRAVMRASVDEIGFLITRGADITAQDEHGENWLHKAMGRKISLLEVVQLLLDNGARADARDKSGQTCLHVLARNVNPYTSDIIQLITSLGIDISDNGNDGNTPLHNVTEYGNMEALSIFADQPGVDLNARNLLGKTPLHLAASRYRPPETEDFVVGAIDILIRKGAEINALDNQSRTPLDDAVKTGYEKAIHFLINKGGKRGVT</sequence>
<evidence type="ECO:0000256" key="3">
    <source>
        <dbReference type="SAM" id="MobiDB-lite"/>
    </source>
</evidence>
<dbReference type="Gene3D" id="1.25.40.20">
    <property type="entry name" value="Ankyrin repeat-containing domain"/>
    <property type="match status" value="4"/>
</dbReference>
<feature type="repeat" description="ANK" evidence="2">
    <location>
        <begin position="1158"/>
        <end position="1192"/>
    </location>
</feature>
<feature type="repeat" description="ANK" evidence="2">
    <location>
        <begin position="1263"/>
        <end position="1303"/>
    </location>
</feature>
<evidence type="ECO:0000313" key="6">
    <source>
        <dbReference type="EMBL" id="EWG47591.1"/>
    </source>
</evidence>
<dbReference type="EMBL" id="CM000585">
    <property type="protein sequence ID" value="EWG47591.1"/>
    <property type="molecule type" value="Genomic_DNA"/>
</dbReference>
<protein>
    <submittedName>
        <fullName evidence="6">Uncharacterized protein</fullName>
    </submittedName>
</protein>
<proteinExistence type="predicted"/>
<feature type="domain" description="Nephrocystin 3-like N-terminal" evidence="5">
    <location>
        <begin position="374"/>
        <end position="548"/>
    </location>
</feature>
<dbReference type="KEGG" id="fvr:FVEG_07658"/>
<dbReference type="Pfam" id="PF01048">
    <property type="entry name" value="PNP_UDP_1"/>
    <property type="match status" value="1"/>
</dbReference>
<dbReference type="InterPro" id="IPR053137">
    <property type="entry name" value="NLR-like"/>
</dbReference>